<comment type="caution">
    <text evidence="2">The sequence shown here is derived from an EMBL/GenBank/DDBJ whole genome shotgun (WGS) entry which is preliminary data.</text>
</comment>
<name>A0A507ZHN0_9FLAO</name>
<evidence type="ECO:0000313" key="3">
    <source>
        <dbReference type="Proteomes" id="UP000317169"/>
    </source>
</evidence>
<organism evidence="2 3">
    <name type="scientific">Haloflavibacter putidus</name>
    <dbReference type="NCBI Taxonomy" id="2576776"/>
    <lineage>
        <taxon>Bacteria</taxon>
        <taxon>Pseudomonadati</taxon>
        <taxon>Bacteroidota</taxon>
        <taxon>Flavobacteriia</taxon>
        <taxon>Flavobacteriales</taxon>
        <taxon>Flavobacteriaceae</taxon>
        <taxon>Haloflavibacter</taxon>
    </lineage>
</organism>
<dbReference type="AlphaFoldDB" id="A0A507ZHN0"/>
<dbReference type="EMBL" id="VIAR01000010">
    <property type="protein sequence ID" value="TQD36980.1"/>
    <property type="molecule type" value="Genomic_DNA"/>
</dbReference>
<evidence type="ECO:0000313" key="2">
    <source>
        <dbReference type="EMBL" id="TQD36980.1"/>
    </source>
</evidence>
<reference evidence="2 3" key="1">
    <citation type="submission" date="2019-06" db="EMBL/GenBank/DDBJ databases">
        <title>Flavibacter putida gen. nov., sp. nov., a novel marine bacterium of the family Flavobacteriaceae isolated from coastal seawater.</title>
        <authorList>
            <person name="Feng X."/>
        </authorList>
    </citation>
    <scope>NUCLEOTIDE SEQUENCE [LARGE SCALE GENOMIC DNA]</scope>
    <source>
        <strain evidence="2 3">PLHSN227</strain>
    </source>
</reference>
<sequence>MERKKVIRIIIALVLFLFAAVTLFMSSAVLFDWFGIRAKQGNFVPFIVKTNLTAGVLYLLVLYGFLKSEKWAFWVMLTVALILLYAFGLFYIHIHTGGLYENKTIAAMAFRILLTLIISGFIYINLNKRT</sequence>
<gene>
    <name evidence="2" type="ORF">FKR84_10245</name>
</gene>
<dbReference type="Proteomes" id="UP000317169">
    <property type="component" value="Unassembled WGS sequence"/>
</dbReference>
<keyword evidence="1" id="KW-1133">Transmembrane helix</keyword>
<dbReference type="RefSeq" id="WP_141422218.1">
    <property type="nucleotide sequence ID" value="NZ_VIAR01000010.1"/>
</dbReference>
<keyword evidence="1" id="KW-0812">Transmembrane</keyword>
<proteinExistence type="predicted"/>
<dbReference type="OrthoDB" id="1122739at2"/>
<accession>A0A507ZHN0</accession>
<evidence type="ECO:0000256" key="1">
    <source>
        <dbReference type="SAM" id="Phobius"/>
    </source>
</evidence>
<feature type="transmembrane region" description="Helical" evidence="1">
    <location>
        <begin position="104"/>
        <end position="124"/>
    </location>
</feature>
<protein>
    <recommendedName>
        <fullName evidence="4">DoxX-like family protein</fullName>
    </recommendedName>
</protein>
<keyword evidence="1" id="KW-0472">Membrane</keyword>
<feature type="transmembrane region" description="Helical" evidence="1">
    <location>
        <begin position="6"/>
        <end position="31"/>
    </location>
</feature>
<keyword evidence="3" id="KW-1185">Reference proteome</keyword>
<evidence type="ECO:0008006" key="4">
    <source>
        <dbReference type="Google" id="ProtNLM"/>
    </source>
</evidence>
<feature type="transmembrane region" description="Helical" evidence="1">
    <location>
        <begin position="71"/>
        <end position="92"/>
    </location>
</feature>
<feature type="transmembrane region" description="Helical" evidence="1">
    <location>
        <begin position="43"/>
        <end position="65"/>
    </location>
</feature>